<accession>A0ABT9I8V7</accession>
<proteinExistence type="predicted"/>
<dbReference type="PANTHER" id="PTHR30055">
    <property type="entry name" value="HTH-TYPE TRANSCRIPTIONAL REGULATOR RUTR"/>
    <property type="match status" value="1"/>
</dbReference>
<name>A0ABT9I8V7_9ACTN</name>
<dbReference type="InterPro" id="IPR009057">
    <property type="entry name" value="Homeodomain-like_sf"/>
</dbReference>
<keyword evidence="2" id="KW-0805">Transcription regulation</keyword>
<feature type="domain" description="HTH tetR-type" evidence="6">
    <location>
        <begin position="8"/>
        <end position="68"/>
    </location>
</feature>
<dbReference type="InterPro" id="IPR004111">
    <property type="entry name" value="Repressor_TetR_C"/>
</dbReference>
<evidence type="ECO:0000313" key="8">
    <source>
        <dbReference type="Proteomes" id="UP001233673"/>
    </source>
</evidence>
<keyword evidence="1" id="KW-0678">Repressor</keyword>
<evidence type="ECO:0000259" key="6">
    <source>
        <dbReference type="PROSITE" id="PS50977"/>
    </source>
</evidence>
<dbReference type="SUPFAM" id="SSF48498">
    <property type="entry name" value="Tetracyclin repressor-like, C-terminal domain"/>
    <property type="match status" value="1"/>
</dbReference>
<dbReference type="InterPro" id="IPR001647">
    <property type="entry name" value="HTH_TetR"/>
</dbReference>
<comment type="caution">
    <text evidence="7">The sequence shown here is derived from an EMBL/GenBank/DDBJ whole genome shotgun (WGS) entry which is preliminary data.</text>
</comment>
<dbReference type="InterPro" id="IPR050109">
    <property type="entry name" value="HTH-type_TetR-like_transc_reg"/>
</dbReference>
<dbReference type="PROSITE" id="PS50977">
    <property type="entry name" value="HTH_TETR_2"/>
    <property type="match status" value="1"/>
</dbReference>
<dbReference type="Pfam" id="PF00440">
    <property type="entry name" value="TetR_N"/>
    <property type="match status" value="1"/>
</dbReference>
<dbReference type="Gene3D" id="1.10.357.10">
    <property type="entry name" value="Tetracycline Repressor, domain 2"/>
    <property type="match status" value="1"/>
</dbReference>
<dbReference type="RefSeq" id="WP_305998716.1">
    <property type="nucleotide sequence ID" value="NZ_JASNFN010000004.1"/>
</dbReference>
<dbReference type="EMBL" id="JASNFN010000004">
    <property type="protein sequence ID" value="MDP5182009.1"/>
    <property type="molecule type" value="Genomic_DNA"/>
</dbReference>
<dbReference type="InterPro" id="IPR003012">
    <property type="entry name" value="Tet_transcr_reg_TetR"/>
</dbReference>
<evidence type="ECO:0000256" key="5">
    <source>
        <dbReference type="PROSITE-ProRule" id="PRU00335"/>
    </source>
</evidence>
<evidence type="ECO:0000256" key="2">
    <source>
        <dbReference type="ARBA" id="ARBA00023015"/>
    </source>
</evidence>
<evidence type="ECO:0000256" key="3">
    <source>
        <dbReference type="ARBA" id="ARBA00023125"/>
    </source>
</evidence>
<evidence type="ECO:0000256" key="1">
    <source>
        <dbReference type="ARBA" id="ARBA00022491"/>
    </source>
</evidence>
<dbReference type="PRINTS" id="PR00455">
    <property type="entry name" value="HTHTETR"/>
</dbReference>
<keyword evidence="4" id="KW-0804">Transcription</keyword>
<keyword evidence="3 5" id="KW-0238">DNA-binding</keyword>
<keyword evidence="8" id="KW-1185">Reference proteome</keyword>
<dbReference type="Pfam" id="PF02909">
    <property type="entry name" value="TetR_C_1"/>
    <property type="match status" value="1"/>
</dbReference>
<dbReference type="InterPro" id="IPR036271">
    <property type="entry name" value="Tet_transcr_reg_TetR-rel_C_sf"/>
</dbReference>
<evidence type="ECO:0000313" key="7">
    <source>
        <dbReference type="EMBL" id="MDP5182009.1"/>
    </source>
</evidence>
<dbReference type="Proteomes" id="UP001233673">
    <property type="component" value="Unassembled WGS sequence"/>
</dbReference>
<dbReference type="SUPFAM" id="SSF46689">
    <property type="entry name" value="Homeodomain-like"/>
    <property type="match status" value="1"/>
</dbReference>
<reference evidence="8" key="1">
    <citation type="submission" date="2023-05" db="EMBL/GenBank/DDBJ databases">
        <title>Draft genome of Pseudofrankia sp. BMG5.37.</title>
        <authorList>
            <person name="Gtari M."/>
            <person name="Ghodhbane F."/>
            <person name="Sbissi I."/>
        </authorList>
    </citation>
    <scope>NUCLEOTIDE SEQUENCE [LARGE SCALE GENOMIC DNA]</scope>
    <source>
        <strain evidence="8">BMG 814</strain>
    </source>
</reference>
<feature type="DNA-binding region" description="H-T-H motif" evidence="5">
    <location>
        <begin position="31"/>
        <end position="50"/>
    </location>
</feature>
<protein>
    <submittedName>
        <fullName evidence="7">TetR/AcrR family transcriptional regulator C-terminal domain-containing protein</fullName>
    </submittedName>
</protein>
<gene>
    <name evidence="7" type="ORF">QOZ88_05110</name>
</gene>
<organism evidence="7 8">
    <name type="scientific">Blastococcus carthaginiensis</name>
    <dbReference type="NCBI Taxonomy" id="3050034"/>
    <lineage>
        <taxon>Bacteria</taxon>
        <taxon>Bacillati</taxon>
        <taxon>Actinomycetota</taxon>
        <taxon>Actinomycetes</taxon>
        <taxon>Geodermatophilales</taxon>
        <taxon>Geodermatophilaceae</taxon>
        <taxon>Blastococcus</taxon>
    </lineage>
</organism>
<dbReference type="PANTHER" id="PTHR30055:SF151">
    <property type="entry name" value="TRANSCRIPTIONAL REGULATORY PROTEIN"/>
    <property type="match status" value="1"/>
</dbReference>
<evidence type="ECO:0000256" key="4">
    <source>
        <dbReference type="ARBA" id="ARBA00023163"/>
    </source>
</evidence>
<sequence>MGRRSDLALTRDGIARTALAILDEEGAAALTVRRLAARLGVQSPSLYNHLRSKDEILHVVIELIDGEIDRDCLDDPDWRRGITAFAHSYRRAFQAHPAALSLIARQAVETEQALRVYDAALAALLRAGWPPERALQLLASIEYLALGSALVPFTGGFTRPPAEYAGRYPSLALALGRASDLAAVDDVGFERGLAALLREDPPG</sequence>
<dbReference type="PRINTS" id="PR00400">
    <property type="entry name" value="TETREPRESSOR"/>
</dbReference>